<gene>
    <name evidence="1" type="ORF">COCNU_16G005410</name>
</gene>
<protein>
    <submittedName>
        <fullName evidence="1">Putative Pentatricopeptide repeat-containing protein</fullName>
    </submittedName>
</protein>
<name>A0A8K0IYP6_COCNU</name>
<organism evidence="1 2">
    <name type="scientific">Cocos nucifera</name>
    <name type="common">Coconut palm</name>
    <dbReference type="NCBI Taxonomy" id="13894"/>
    <lineage>
        <taxon>Eukaryota</taxon>
        <taxon>Viridiplantae</taxon>
        <taxon>Streptophyta</taxon>
        <taxon>Embryophyta</taxon>
        <taxon>Tracheophyta</taxon>
        <taxon>Spermatophyta</taxon>
        <taxon>Magnoliopsida</taxon>
        <taxon>Liliopsida</taxon>
        <taxon>Arecaceae</taxon>
        <taxon>Arecoideae</taxon>
        <taxon>Cocoseae</taxon>
        <taxon>Attaleinae</taxon>
        <taxon>Cocos</taxon>
    </lineage>
</organism>
<sequence length="65" mass="7535">MQNDTFSESLDYYNEQRRMKLAHNAFTFPSRRGACVGSVHLELGRKIHEHVLEVGWVLICTSEIL</sequence>
<dbReference type="EMBL" id="CM017887">
    <property type="protein sequence ID" value="KAG1371447.1"/>
    <property type="molecule type" value="Genomic_DNA"/>
</dbReference>
<evidence type="ECO:0000313" key="1">
    <source>
        <dbReference type="EMBL" id="KAG1371447.1"/>
    </source>
</evidence>
<proteinExistence type="predicted"/>
<dbReference type="Proteomes" id="UP000797356">
    <property type="component" value="Chromosome 16"/>
</dbReference>
<comment type="caution">
    <text evidence="1">The sequence shown here is derived from an EMBL/GenBank/DDBJ whole genome shotgun (WGS) entry which is preliminary data.</text>
</comment>
<accession>A0A8K0IYP6</accession>
<evidence type="ECO:0000313" key="2">
    <source>
        <dbReference type="Proteomes" id="UP000797356"/>
    </source>
</evidence>
<keyword evidence="2" id="KW-1185">Reference proteome</keyword>
<reference evidence="1" key="1">
    <citation type="journal article" date="2017" name="Gigascience">
        <title>The genome draft of coconut (Cocos nucifera).</title>
        <authorList>
            <person name="Xiao Y."/>
            <person name="Xu P."/>
            <person name="Fan H."/>
            <person name="Baudouin L."/>
            <person name="Xia W."/>
            <person name="Bocs S."/>
            <person name="Xu J."/>
            <person name="Li Q."/>
            <person name="Guo A."/>
            <person name="Zhou L."/>
            <person name="Li J."/>
            <person name="Wu Y."/>
            <person name="Ma Z."/>
            <person name="Armero A."/>
            <person name="Issali A.E."/>
            <person name="Liu N."/>
            <person name="Peng M."/>
            <person name="Yang Y."/>
        </authorList>
    </citation>
    <scope>NUCLEOTIDE SEQUENCE</scope>
    <source>
        <tissue evidence="1">Spear leaf of Hainan Tall coconut</tissue>
    </source>
</reference>
<dbReference type="OrthoDB" id="10558363at2759"/>
<reference evidence="1" key="2">
    <citation type="submission" date="2019-07" db="EMBL/GenBank/DDBJ databases">
        <authorList>
            <person name="Yang Y."/>
            <person name="Bocs S."/>
            <person name="Baudouin L."/>
        </authorList>
    </citation>
    <scope>NUCLEOTIDE SEQUENCE</scope>
    <source>
        <tissue evidence="1">Spear leaf of Hainan Tall coconut</tissue>
    </source>
</reference>
<dbReference type="AlphaFoldDB" id="A0A8K0IYP6"/>